<protein>
    <submittedName>
        <fullName evidence="1">Uncharacterized protein</fullName>
    </submittedName>
</protein>
<gene>
    <name evidence="1" type="ORF">DCAR_029844</name>
    <name evidence="2" type="ORF">DCAR_0934489</name>
</gene>
<dbReference type="Proteomes" id="UP000077755">
    <property type="component" value="Chromosome 9"/>
</dbReference>
<name>A0A175YHG3_DAUCS</name>
<proteinExistence type="predicted"/>
<reference evidence="1" key="1">
    <citation type="journal article" date="2016" name="Nat. Genet.">
        <title>A high-quality carrot genome assembly provides new insights into carotenoid accumulation and asterid genome evolution.</title>
        <authorList>
            <person name="Iorizzo M."/>
            <person name="Ellison S."/>
            <person name="Senalik D."/>
            <person name="Zeng P."/>
            <person name="Satapoomin P."/>
            <person name="Huang J."/>
            <person name="Bowman M."/>
            <person name="Iovene M."/>
            <person name="Sanseverino W."/>
            <person name="Cavagnaro P."/>
            <person name="Yildiz M."/>
            <person name="Macko-Podgorni A."/>
            <person name="Moranska E."/>
            <person name="Grzebelus E."/>
            <person name="Grzebelus D."/>
            <person name="Ashrafi H."/>
            <person name="Zheng Z."/>
            <person name="Cheng S."/>
            <person name="Spooner D."/>
            <person name="Van Deynze A."/>
            <person name="Simon P."/>
        </authorList>
    </citation>
    <scope>NUCLEOTIDE SEQUENCE [LARGE SCALE GENOMIC DNA]</scope>
    <source>
        <tissue evidence="1">Leaf</tissue>
    </source>
</reference>
<evidence type="ECO:0000313" key="3">
    <source>
        <dbReference type="Proteomes" id="UP000077755"/>
    </source>
</evidence>
<dbReference type="Gramene" id="KZM82272">
    <property type="protein sequence ID" value="KZM82272"/>
    <property type="gene ID" value="DCAR_029844"/>
</dbReference>
<reference evidence="2" key="2">
    <citation type="submission" date="2022-03" db="EMBL/GenBank/DDBJ databases">
        <title>Draft title - Genomic analysis of global carrot germplasm unveils the trajectory of domestication and the origin of high carotenoid orange carrot.</title>
        <authorList>
            <person name="Iorizzo M."/>
            <person name="Ellison S."/>
            <person name="Senalik D."/>
            <person name="Macko-Podgorni A."/>
            <person name="Grzebelus D."/>
            <person name="Bostan H."/>
            <person name="Rolling W."/>
            <person name="Curaba J."/>
            <person name="Simon P."/>
        </authorList>
    </citation>
    <scope>NUCLEOTIDE SEQUENCE</scope>
    <source>
        <tissue evidence="2">Leaf</tissue>
    </source>
</reference>
<dbReference type="EMBL" id="LNRQ01000009">
    <property type="protein sequence ID" value="KZM82272.1"/>
    <property type="molecule type" value="Genomic_DNA"/>
</dbReference>
<organism evidence="1">
    <name type="scientific">Daucus carota subsp. sativus</name>
    <name type="common">Carrot</name>
    <dbReference type="NCBI Taxonomy" id="79200"/>
    <lineage>
        <taxon>Eukaryota</taxon>
        <taxon>Viridiplantae</taxon>
        <taxon>Streptophyta</taxon>
        <taxon>Embryophyta</taxon>
        <taxon>Tracheophyta</taxon>
        <taxon>Spermatophyta</taxon>
        <taxon>Magnoliopsida</taxon>
        <taxon>eudicotyledons</taxon>
        <taxon>Gunneridae</taxon>
        <taxon>Pentapetalae</taxon>
        <taxon>asterids</taxon>
        <taxon>campanulids</taxon>
        <taxon>Apiales</taxon>
        <taxon>Apiaceae</taxon>
        <taxon>Apioideae</taxon>
        <taxon>Scandiceae</taxon>
        <taxon>Daucinae</taxon>
        <taxon>Daucus</taxon>
        <taxon>Daucus sect. Daucus</taxon>
    </lineage>
</organism>
<accession>A0A175YHG3</accession>
<sequence length="190" mass="21503">MASPHAANQAAKRKRFQDIKNNVVDEIDSLVIASDAFVTKVEKTTEEFSSIFQDMEKCQTGLINQAALINEKYQSIADIVEEKKKPKIGETSSSFQTLPMSYSNSTVRFLDDSESSLQRHAEKTSIAVETLTNKFNESFETWTKKHEELKNQANVLARNKTQHHKKVNEFRSVVYGFIQGVDSSDSDDCD</sequence>
<keyword evidence="3" id="KW-1185">Reference proteome</keyword>
<dbReference type="AlphaFoldDB" id="A0A175YHG3"/>
<evidence type="ECO:0000313" key="2">
    <source>
        <dbReference type="EMBL" id="WOH14959.1"/>
    </source>
</evidence>
<dbReference type="EMBL" id="CP093351">
    <property type="protein sequence ID" value="WOH14959.1"/>
    <property type="molecule type" value="Genomic_DNA"/>
</dbReference>
<evidence type="ECO:0000313" key="1">
    <source>
        <dbReference type="EMBL" id="KZM82272.1"/>
    </source>
</evidence>